<comment type="caution">
    <text evidence="2">The sequence shown here is derived from an EMBL/GenBank/DDBJ whole genome shotgun (WGS) entry which is preliminary data.</text>
</comment>
<keyword evidence="3" id="KW-1185">Reference proteome</keyword>
<sequence>MDEPTNVRERHALGDCLVAFAAEAMAQNARGGEHAGVHSVGPGQPARARRSLNLRRGNEGSEGAARRLSCTAPRRPQWRRRNACVGMEHTHGEETRAPRHATRSELLLPTVPSTARGPISSTAQPPPRLTAGNRARALLARSATPPRH</sequence>
<dbReference type="Proteomes" id="UP000479710">
    <property type="component" value="Unassembled WGS sequence"/>
</dbReference>
<feature type="region of interest" description="Disordered" evidence="1">
    <location>
        <begin position="109"/>
        <end position="148"/>
    </location>
</feature>
<protein>
    <submittedName>
        <fullName evidence="2">Uncharacterized protein</fullName>
    </submittedName>
</protein>
<organism evidence="2 3">
    <name type="scientific">Oryza meyeriana var. granulata</name>
    <dbReference type="NCBI Taxonomy" id="110450"/>
    <lineage>
        <taxon>Eukaryota</taxon>
        <taxon>Viridiplantae</taxon>
        <taxon>Streptophyta</taxon>
        <taxon>Embryophyta</taxon>
        <taxon>Tracheophyta</taxon>
        <taxon>Spermatophyta</taxon>
        <taxon>Magnoliopsida</taxon>
        <taxon>Liliopsida</taxon>
        <taxon>Poales</taxon>
        <taxon>Poaceae</taxon>
        <taxon>BOP clade</taxon>
        <taxon>Oryzoideae</taxon>
        <taxon>Oryzeae</taxon>
        <taxon>Oryzinae</taxon>
        <taxon>Oryza</taxon>
        <taxon>Oryza meyeriana</taxon>
    </lineage>
</organism>
<reference evidence="2 3" key="1">
    <citation type="submission" date="2019-11" db="EMBL/GenBank/DDBJ databases">
        <title>Whole genome sequence of Oryza granulata.</title>
        <authorList>
            <person name="Li W."/>
        </authorList>
    </citation>
    <scope>NUCLEOTIDE SEQUENCE [LARGE SCALE GENOMIC DNA]</scope>
    <source>
        <strain evidence="3">cv. Menghai</strain>
        <tissue evidence="2">Leaf</tissue>
    </source>
</reference>
<gene>
    <name evidence="2" type="ORF">E2562_014297</name>
</gene>
<evidence type="ECO:0000313" key="3">
    <source>
        <dbReference type="Proteomes" id="UP000479710"/>
    </source>
</evidence>
<name>A0A6G1C5E3_9ORYZ</name>
<feature type="region of interest" description="Disordered" evidence="1">
    <location>
        <begin position="29"/>
        <end position="75"/>
    </location>
</feature>
<dbReference type="AlphaFoldDB" id="A0A6G1C5E3"/>
<evidence type="ECO:0000313" key="2">
    <source>
        <dbReference type="EMBL" id="KAF0895678.1"/>
    </source>
</evidence>
<evidence type="ECO:0000256" key="1">
    <source>
        <dbReference type="SAM" id="MobiDB-lite"/>
    </source>
</evidence>
<accession>A0A6G1C5E3</accession>
<dbReference type="EMBL" id="SPHZ02000010">
    <property type="protein sequence ID" value="KAF0895678.1"/>
    <property type="molecule type" value="Genomic_DNA"/>
</dbReference>
<proteinExistence type="predicted"/>